<dbReference type="InterPro" id="IPR039424">
    <property type="entry name" value="SBP_5"/>
</dbReference>
<dbReference type="Pfam" id="PF00496">
    <property type="entry name" value="SBP_bac_5"/>
    <property type="match status" value="1"/>
</dbReference>
<dbReference type="AlphaFoldDB" id="A0A936ZL46"/>
<keyword evidence="7" id="KW-1185">Reference proteome</keyword>
<dbReference type="InterPro" id="IPR030678">
    <property type="entry name" value="Peptide/Ni-bd"/>
</dbReference>
<evidence type="ECO:0000313" key="6">
    <source>
        <dbReference type="EMBL" id="MBL0406629.1"/>
    </source>
</evidence>
<dbReference type="PANTHER" id="PTHR30290:SF38">
    <property type="entry name" value="D,D-DIPEPTIDE-BINDING PERIPLASMIC PROTEIN DDPA-RELATED"/>
    <property type="match status" value="1"/>
</dbReference>
<evidence type="ECO:0000256" key="2">
    <source>
        <dbReference type="ARBA" id="ARBA00005695"/>
    </source>
</evidence>
<comment type="similarity">
    <text evidence="2">Belongs to the bacterial solute-binding protein 5 family.</text>
</comment>
<evidence type="ECO:0000313" key="7">
    <source>
        <dbReference type="Proteomes" id="UP000605848"/>
    </source>
</evidence>
<dbReference type="GO" id="GO:0015833">
    <property type="term" value="P:peptide transport"/>
    <property type="evidence" value="ECO:0007669"/>
    <property type="project" value="TreeGrafter"/>
</dbReference>
<feature type="chain" id="PRO_5037139866" evidence="4">
    <location>
        <begin position="25"/>
        <end position="502"/>
    </location>
</feature>
<dbReference type="GO" id="GO:1904680">
    <property type="term" value="F:peptide transmembrane transporter activity"/>
    <property type="evidence" value="ECO:0007669"/>
    <property type="project" value="TreeGrafter"/>
</dbReference>
<reference evidence="6" key="1">
    <citation type="submission" date="2021-01" db="EMBL/GenBank/DDBJ databases">
        <title>Microvirga sp.</title>
        <authorList>
            <person name="Kim M.K."/>
        </authorList>
    </citation>
    <scope>NUCLEOTIDE SEQUENCE</scope>
    <source>
        <strain evidence="6">5420S-16</strain>
    </source>
</reference>
<dbReference type="GO" id="GO:0043190">
    <property type="term" value="C:ATP-binding cassette (ABC) transporter complex"/>
    <property type="evidence" value="ECO:0007669"/>
    <property type="project" value="InterPro"/>
</dbReference>
<dbReference type="EMBL" id="JAEQMY010000046">
    <property type="protein sequence ID" value="MBL0406629.1"/>
    <property type="molecule type" value="Genomic_DNA"/>
</dbReference>
<dbReference type="PIRSF" id="PIRSF002741">
    <property type="entry name" value="MppA"/>
    <property type="match status" value="1"/>
</dbReference>
<sequence>MVTMRSGSLAILAVGILTSQITLAADFRIGVQEDADLLDPHRARTTVGRMVFTSLCDKLVDVTDKLEIAPQLASSWSWSADNKTLTFKLRTDVQFHDGTKFDAAAVKANLDRALTLPDSLRKGELGSIDRVEVIDLSTVVLYLKQPDATLLAQLSDRAGMMLSPATFNSEDVGRKPICSGPYRFVERVQNDRIVLEKFADYRDAKDYQYDRVVFRPIPDTTVRLANLRAGDLELVERLNPSDAEAVKADKSLKFLVLSGLGYQNIVINVGAGPRADAPLGKDKLVRQAFQAAIGRDVINDVIGHGLYNPAQHPFPPASPYFDKQYPATTRDVAKAKALLAQAKQPEVAFELSFGNTTITASLAEMIQAMAGEAGFRISLRPMEFSAMLAEMQKGNFQASLSGWSGRIDPDGNIHQFVTCKGTQNDSKYCNPEVDRLLNEARLTPDVEARKSLYNQAMGILQSELPIIYTYYSPLIYAVSNRVADFKPYPDGMIRLRGVHPAK</sequence>
<dbReference type="GO" id="GO:0030288">
    <property type="term" value="C:outer membrane-bounded periplasmic space"/>
    <property type="evidence" value="ECO:0007669"/>
    <property type="project" value="UniProtKB-ARBA"/>
</dbReference>
<evidence type="ECO:0000256" key="1">
    <source>
        <dbReference type="ARBA" id="ARBA00004418"/>
    </source>
</evidence>
<accession>A0A936ZL46</accession>
<dbReference type="Gene3D" id="3.40.190.10">
    <property type="entry name" value="Periplasmic binding protein-like II"/>
    <property type="match status" value="1"/>
</dbReference>
<dbReference type="PANTHER" id="PTHR30290">
    <property type="entry name" value="PERIPLASMIC BINDING COMPONENT OF ABC TRANSPORTER"/>
    <property type="match status" value="1"/>
</dbReference>
<dbReference type="SUPFAM" id="SSF53850">
    <property type="entry name" value="Periplasmic binding protein-like II"/>
    <property type="match status" value="1"/>
</dbReference>
<evidence type="ECO:0000256" key="4">
    <source>
        <dbReference type="SAM" id="SignalP"/>
    </source>
</evidence>
<proteinExistence type="inferred from homology"/>
<organism evidence="6 7">
    <name type="scientific">Microvirga aerilata</name>
    <dbReference type="NCBI Taxonomy" id="670292"/>
    <lineage>
        <taxon>Bacteria</taxon>
        <taxon>Pseudomonadati</taxon>
        <taxon>Pseudomonadota</taxon>
        <taxon>Alphaproteobacteria</taxon>
        <taxon>Hyphomicrobiales</taxon>
        <taxon>Methylobacteriaceae</taxon>
        <taxon>Microvirga</taxon>
    </lineage>
</organism>
<comment type="subcellular location">
    <subcellularLocation>
        <location evidence="1">Periplasm</location>
    </subcellularLocation>
</comment>
<dbReference type="Gene3D" id="3.90.76.10">
    <property type="entry name" value="Dipeptide-binding Protein, Domain 1"/>
    <property type="match status" value="1"/>
</dbReference>
<protein>
    <submittedName>
        <fullName evidence="6">ABC transporter substrate-binding protein</fullName>
    </submittedName>
</protein>
<gene>
    <name evidence="6" type="ORF">JKG68_21990</name>
</gene>
<dbReference type="CDD" id="cd08511">
    <property type="entry name" value="PBP2_NikA_DppA_OppA_like_5"/>
    <property type="match status" value="1"/>
</dbReference>
<name>A0A936ZL46_9HYPH</name>
<evidence type="ECO:0000259" key="5">
    <source>
        <dbReference type="Pfam" id="PF00496"/>
    </source>
</evidence>
<feature type="domain" description="Solute-binding protein family 5" evidence="5">
    <location>
        <begin position="67"/>
        <end position="423"/>
    </location>
</feature>
<dbReference type="InterPro" id="IPR000914">
    <property type="entry name" value="SBP_5_dom"/>
</dbReference>
<evidence type="ECO:0000256" key="3">
    <source>
        <dbReference type="ARBA" id="ARBA00022729"/>
    </source>
</evidence>
<dbReference type="Proteomes" id="UP000605848">
    <property type="component" value="Unassembled WGS sequence"/>
</dbReference>
<comment type="caution">
    <text evidence="6">The sequence shown here is derived from an EMBL/GenBank/DDBJ whole genome shotgun (WGS) entry which is preliminary data.</text>
</comment>
<keyword evidence="3 4" id="KW-0732">Signal</keyword>
<feature type="signal peptide" evidence="4">
    <location>
        <begin position="1"/>
        <end position="24"/>
    </location>
</feature>
<dbReference type="Gene3D" id="3.10.105.10">
    <property type="entry name" value="Dipeptide-binding Protein, Domain 3"/>
    <property type="match status" value="1"/>
</dbReference>